<organism evidence="1 2">
    <name type="scientific">Rhodococcus wratislaviensis</name>
    <name type="common">Tsukamurella wratislaviensis</name>
    <dbReference type="NCBI Taxonomy" id="44752"/>
    <lineage>
        <taxon>Bacteria</taxon>
        <taxon>Bacillati</taxon>
        <taxon>Actinomycetota</taxon>
        <taxon>Actinomycetes</taxon>
        <taxon>Mycobacteriales</taxon>
        <taxon>Nocardiaceae</taxon>
        <taxon>Rhodococcus</taxon>
    </lineage>
</organism>
<gene>
    <name evidence="1" type="ORF">NCTC13229_00298</name>
</gene>
<dbReference type="AlphaFoldDB" id="A0AB38F591"/>
<reference evidence="1 2" key="1">
    <citation type="submission" date="2018-06" db="EMBL/GenBank/DDBJ databases">
        <authorList>
            <consortium name="Pathogen Informatics"/>
            <person name="Doyle S."/>
        </authorList>
    </citation>
    <scope>NUCLEOTIDE SEQUENCE [LARGE SCALE GENOMIC DNA]</scope>
    <source>
        <strain evidence="1 2">NCTC13229</strain>
    </source>
</reference>
<dbReference type="InterPro" id="IPR035069">
    <property type="entry name" value="TTHA1013/TTHA0281-like"/>
</dbReference>
<dbReference type="EMBL" id="UAUI01000001">
    <property type="protein sequence ID" value="SPZ34595.1"/>
    <property type="molecule type" value="Genomic_DNA"/>
</dbReference>
<proteinExistence type="predicted"/>
<dbReference type="Proteomes" id="UP000251211">
    <property type="component" value="Unassembled WGS sequence"/>
</dbReference>
<evidence type="ECO:0000313" key="2">
    <source>
        <dbReference type="Proteomes" id="UP000251211"/>
    </source>
</evidence>
<name>A0AB38F591_RHOWR</name>
<sequence length="140" mass="15150">MRCDPGRKWFVMKVTAKATRRGGWWVVEVPGVEAAVTQARRLDQVSAMVADAVHLVEDVPAEDVEVILDYEIGDSAALMEARAAHLQVESAAHAQECAARASRAAVAHLRRSGLSVRDIGVILELSPQRVSQLDRAGARA</sequence>
<dbReference type="SUPFAM" id="SSF143100">
    <property type="entry name" value="TTHA1013/TTHA0281-like"/>
    <property type="match status" value="1"/>
</dbReference>
<accession>A0AB38F591</accession>
<protein>
    <submittedName>
        <fullName evidence="1">Uncharacterized protein</fullName>
    </submittedName>
</protein>
<comment type="caution">
    <text evidence="1">The sequence shown here is derived from an EMBL/GenBank/DDBJ whole genome shotgun (WGS) entry which is preliminary data.</text>
</comment>
<evidence type="ECO:0000313" key="1">
    <source>
        <dbReference type="EMBL" id="SPZ34595.1"/>
    </source>
</evidence>